<dbReference type="RefSeq" id="WP_204635005.1">
    <property type="nucleotide sequence ID" value="NZ_JADIKC010000003.1"/>
</dbReference>
<keyword evidence="1" id="KW-0472">Membrane</keyword>
<comment type="caution">
    <text evidence="3">The sequence shown here is derived from an EMBL/GenBank/DDBJ whole genome shotgun (WGS) entry which is preliminary data.</text>
</comment>
<feature type="transmembrane region" description="Helical" evidence="1">
    <location>
        <begin position="145"/>
        <end position="165"/>
    </location>
</feature>
<accession>A0ABS2JNK9</accession>
<reference evidence="3 4" key="1">
    <citation type="submission" date="2020-10" db="EMBL/GenBank/DDBJ databases">
        <title>Phylogeny of dyella-like bacteria.</title>
        <authorList>
            <person name="Fu J."/>
        </authorList>
    </citation>
    <scope>NUCLEOTIDE SEQUENCE [LARGE SCALE GENOMIC DNA]</scope>
    <source>
        <strain evidence="3 4">THG-B117</strain>
    </source>
</reference>
<keyword evidence="4" id="KW-1185">Reference proteome</keyword>
<dbReference type="Pfam" id="PF03707">
    <property type="entry name" value="MHYT"/>
    <property type="match status" value="3"/>
</dbReference>
<sequence>MQDMHQHYNGVLVGLSYAVSVLGSFTALQFALGIPLAQNARQRWGAILAAGTAMGGGAIWAMHFIAMLACNMGTQVTFDMWLTTVSALIAIVACSLGLAIVGSGRFRFINLLFAGVLMGLGVAGMHYLGMAAMLTSALVSYDGSLVALSVGIAIVASMAALWLAFNLRGKLQMLGSALVMGVAVCGMHYTGMSAMELTQGDTLPAGFEQGMHGDHLGLVIFVVVVLLLALALGLSFVRQQRRAALSI</sequence>
<keyword evidence="1" id="KW-0812">Transmembrane</keyword>
<feature type="transmembrane region" description="Helical" evidence="1">
    <location>
        <begin position="80"/>
        <end position="101"/>
    </location>
</feature>
<organism evidence="3 4">
    <name type="scientific">Dyella kyungheensis</name>
    <dbReference type="NCBI Taxonomy" id="1242174"/>
    <lineage>
        <taxon>Bacteria</taxon>
        <taxon>Pseudomonadati</taxon>
        <taxon>Pseudomonadota</taxon>
        <taxon>Gammaproteobacteria</taxon>
        <taxon>Lysobacterales</taxon>
        <taxon>Rhodanobacteraceae</taxon>
        <taxon>Dyella</taxon>
    </lineage>
</organism>
<dbReference type="PANTHER" id="PTHR35152">
    <property type="entry name" value="DOMAIN SIGNALLING PROTEIN, PUTATIVE (AFU_ORTHOLOGUE AFUA_5G11310)-RELATED"/>
    <property type="match status" value="1"/>
</dbReference>
<dbReference type="EMBL" id="JADIKC010000003">
    <property type="protein sequence ID" value="MBM7120528.1"/>
    <property type="molecule type" value="Genomic_DNA"/>
</dbReference>
<evidence type="ECO:0000256" key="1">
    <source>
        <dbReference type="PROSITE-ProRule" id="PRU00244"/>
    </source>
</evidence>
<dbReference type="Proteomes" id="UP001430065">
    <property type="component" value="Unassembled WGS sequence"/>
</dbReference>
<feature type="transmembrane region" description="Helical" evidence="1">
    <location>
        <begin position="44"/>
        <end position="68"/>
    </location>
</feature>
<evidence type="ECO:0000313" key="4">
    <source>
        <dbReference type="Proteomes" id="UP001430065"/>
    </source>
</evidence>
<evidence type="ECO:0000313" key="3">
    <source>
        <dbReference type="EMBL" id="MBM7120528.1"/>
    </source>
</evidence>
<feature type="transmembrane region" description="Helical" evidence="1">
    <location>
        <begin position="12"/>
        <end position="32"/>
    </location>
</feature>
<gene>
    <name evidence="3" type="ORF">ISP20_05065</name>
</gene>
<name>A0ABS2JNK9_9GAMM</name>
<evidence type="ECO:0000259" key="2">
    <source>
        <dbReference type="PROSITE" id="PS50924"/>
    </source>
</evidence>
<dbReference type="PROSITE" id="PS50924">
    <property type="entry name" value="MHYT"/>
    <property type="match status" value="1"/>
</dbReference>
<feature type="domain" description="MHYT" evidence="2">
    <location>
        <begin position="8"/>
        <end position="198"/>
    </location>
</feature>
<feature type="transmembrane region" description="Helical" evidence="1">
    <location>
        <begin position="108"/>
        <end position="133"/>
    </location>
</feature>
<protein>
    <recommendedName>
        <fullName evidence="2">MHYT domain-containing protein</fullName>
    </recommendedName>
</protein>
<keyword evidence="1" id="KW-1133">Transmembrane helix</keyword>
<dbReference type="InterPro" id="IPR005330">
    <property type="entry name" value="MHYT_dom"/>
</dbReference>
<feature type="transmembrane region" description="Helical" evidence="1">
    <location>
        <begin position="177"/>
        <end position="195"/>
    </location>
</feature>
<proteinExistence type="predicted"/>
<feature type="transmembrane region" description="Helical" evidence="1">
    <location>
        <begin position="215"/>
        <end position="237"/>
    </location>
</feature>
<dbReference type="PANTHER" id="PTHR35152:SF1">
    <property type="entry name" value="DOMAIN SIGNALLING PROTEIN, PUTATIVE (AFU_ORTHOLOGUE AFUA_5G11310)-RELATED"/>
    <property type="match status" value="1"/>
</dbReference>